<proteinExistence type="predicted"/>
<name>A0A061BF69_RHOTO</name>
<dbReference type="OrthoDB" id="2526712at2759"/>
<reference evidence="1" key="1">
    <citation type="journal article" date="2014" name="Genome Announc.">
        <title>Draft genome sequence of Rhodosporidium toruloides CECT1137, an oleaginous yeast of biotechnological interest.</title>
        <authorList>
            <person name="Morin N."/>
            <person name="Calcas X."/>
            <person name="Devillers H."/>
            <person name="Durrens P."/>
            <person name="Sherman D.J."/>
            <person name="Nicaud J.-M."/>
            <person name="Neuveglise C."/>
        </authorList>
    </citation>
    <scope>NUCLEOTIDE SEQUENCE</scope>
    <source>
        <strain evidence="1">CECT1137</strain>
    </source>
</reference>
<dbReference type="AlphaFoldDB" id="A0A061BF69"/>
<dbReference type="EMBL" id="LK052953">
    <property type="protein sequence ID" value="CDR48575.1"/>
    <property type="molecule type" value="Genomic_DNA"/>
</dbReference>
<accession>A0A061BF69</accession>
<evidence type="ECO:0000313" key="1">
    <source>
        <dbReference type="EMBL" id="CDR48575.1"/>
    </source>
</evidence>
<organism evidence="1">
    <name type="scientific">Rhodotorula toruloides</name>
    <name type="common">Yeast</name>
    <name type="synonym">Rhodosporidium toruloides</name>
    <dbReference type="NCBI Taxonomy" id="5286"/>
    <lineage>
        <taxon>Eukaryota</taxon>
        <taxon>Fungi</taxon>
        <taxon>Dikarya</taxon>
        <taxon>Basidiomycota</taxon>
        <taxon>Pucciniomycotina</taxon>
        <taxon>Microbotryomycetes</taxon>
        <taxon>Sporidiobolales</taxon>
        <taxon>Sporidiobolaceae</taxon>
        <taxon>Rhodotorula</taxon>
    </lineage>
</organism>
<sequence length="213" mass="24181">MSVSNEPIKATHRILTNIFKLDKASGLALVTWRIVELQKEQANIQLKLATHTPWKDRLETKDTLRGELEQVRRNLSEALAFRTEHYRSAVGSVVLGGSGRTRVQTLAEEIRRFFELSMRAQEDVIFATGDLEEAQGRAHQKLQAVVAAYERVRKWLSELELAFFHQLERSLPEGEVAYLRPVLGTDGSHAAHALAKYAVQARGGYRRRMIYGV</sequence>
<gene>
    <name evidence="1" type="ORF">RHTO0S_18e03136g</name>
</gene>
<protein>
    <submittedName>
        <fullName evidence="1">RHTO0S18e03136g1_1</fullName>
    </submittedName>
</protein>